<comment type="caution">
    <text evidence="1">The sequence shown here is derived from an EMBL/GenBank/DDBJ whole genome shotgun (WGS) entry which is preliminary data.</text>
</comment>
<organism evidence="1 2">
    <name type="scientific">Caerostris darwini</name>
    <dbReference type="NCBI Taxonomy" id="1538125"/>
    <lineage>
        <taxon>Eukaryota</taxon>
        <taxon>Metazoa</taxon>
        <taxon>Ecdysozoa</taxon>
        <taxon>Arthropoda</taxon>
        <taxon>Chelicerata</taxon>
        <taxon>Arachnida</taxon>
        <taxon>Araneae</taxon>
        <taxon>Araneomorphae</taxon>
        <taxon>Entelegynae</taxon>
        <taxon>Araneoidea</taxon>
        <taxon>Araneidae</taxon>
        <taxon>Caerostris</taxon>
    </lineage>
</organism>
<proteinExistence type="predicted"/>
<gene>
    <name evidence="1" type="ORF">CDAR_239821</name>
</gene>
<reference evidence="1 2" key="1">
    <citation type="submission" date="2021-06" db="EMBL/GenBank/DDBJ databases">
        <title>Caerostris darwini draft genome.</title>
        <authorList>
            <person name="Kono N."/>
            <person name="Arakawa K."/>
        </authorList>
    </citation>
    <scope>NUCLEOTIDE SEQUENCE [LARGE SCALE GENOMIC DNA]</scope>
</reference>
<keyword evidence="2" id="KW-1185">Reference proteome</keyword>
<dbReference type="AlphaFoldDB" id="A0AAV4QXM0"/>
<protein>
    <submittedName>
        <fullName evidence="1">Uncharacterized protein</fullName>
    </submittedName>
</protein>
<dbReference type="EMBL" id="BPLQ01005361">
    <property type="protein sequence ID" value="GIY14383.1"/>
    <property type="molecule type" value="Genomic_DNA"/>
</dbReference>
<name>A0AAV4QXM0_9ARAC</name>
<dbReference type="Proteomes" id="UP001054837">
    <property type="component" value="Unassembled WGS sequence"/>
</dbReference>
<evidence type="ECO:0000313" key="2">
    <source>
        <dbReference type="Proteomes" id="UP001054837"/>
    </source>
</evidence>
<accession>A0AAV4QXM0</accession>
<evidence type="ECO:0000313" key="1">
    <source>
        <dbReference type="EMBL" id="GIY14383.1"/>
    </source>
</evidence>
<sequence>MGRPIQAFTGRYECGARSVFDRIHPLDAIQMKAFDEASIGSRMASGINLLTPESLGMGLGGVLEGESMLPDTAAALGLQEGVYDEWELDMRPGGLRSLKWGVPYSSMFSLLLSMQFLTKAVSFVPMGFFNWGEGSSVQKDFI</sequence>